<keyword evidence="1" id="KW-0732">Signal</keyword>
<evidence type="ECO:0000256" key="1">
    <source>
        <dbReference type="SAM" id="SignalP"/>
    </source>
</evidence>
<dbReference type="RefSeq" id="WP_149839890.1">
    <property type="nucleotide sequence ID" value="NZ_VUOC01000004.1"/>
</dbReference>
<evidence type="ECO:0008006" key="4">
    <source>
        <dbReference type="Google" id="ProtNLM"/>
    </source>
</evidence>
<keyword evidence="3" id="KW-1185">Reference proteome</keyword>
<feature type="signal peptide" evidence="1">
    <location>
        <begin position="1"/>
        <end position="23"/>
    </location>
</feature>
<evidence type="ECO:0000313" key="2">
    <source>
        <dbReference type="EMBL" id="KAA2238711.1"/>
    </source>
</evidence>
<gene>
    <name evidence="2" type="ORF">F0L74_21065</name>
</gene>
<evidence type="ECO:0000313" key="3">
    <source>
        <dbReference type="Proteomes" id="UP000324611"/>
    </source>
</evidence>
<dbReference type="Proteomes" id="UP000324611">
    <property type="component" value="Unassembled WGS sequence"/>
</dbReference>
<feature type="chain" id="PRO_5023098219" description="SbsA Ig-like domain-containing protein" evidence="1">
    <location>
        <begin position="24"/>
        <end position="1464"/>
    </location>
</feature>
<accession>A0A5B2VI03</accession>
<name>A0A5B2VI03_9BACT</name>
<dbReference type="EMBL" id="VUOC01000004">
    <property type="protein sequence ID" value="KAA2238711.1"/>
    <property type="molecule type" value="Genomic_DNA"/>
</dbReference>
<organism evidence="2 3">
    <name type="scientific">Chitinophaga agrisoli</name>
    <dbReference type="NCBI Taxonomy" id="2607653"/>
    <lineage>
        <taxon>Bacteria</taxon>
        <taxon>Pseudomonadati</taxon>
        <taxon>Bacteroidota</taxon>
        <taxon>Chitinophagia</taxon>
        <taxon>Chitinophagales</taxon>
        <taxon>Chitinophagaceae</taxon>
        <taxon>Chitinophaga</taxon>
    </lineage>
</organism>
<reference evidence="2 3" key="2">
    <citation type="submission" date="2019-09" db="EMBL/GenBank/DDBJ databases">
        <authorList>
            <person name="Jin C."/>
        </authorList>
    </citation>
    <scope>NUCLEOTIDE SEQUENCE [LARGE SCALE GENOMIC DNA]</scope>
    <source>
        <strain evidence="2 3">BN140078</strain>
    </source>
</reference>
<reference evidence="2 3" key="1">
    <citation type="submission" date="2019-09" db="EMBL/GenBank/DDBJ databases">
        <title>Chitinophaga ginsengihumi sp. nov., isolated from soil of ginseng rhizosphere.</title>
        <authorList>
            <person name="Lee J."/>
        </authorList>
    </citation>
    <scope>NUCLEOTIDE SEQUENCE [LARGE SCALE GENOMIC DNA]</scope>
    <source>
        <strain evidence="2 3">BN140078</strain>
    </source>
</reference>
<sequence>MPALWMVILVVLLTCWKPGYAAAAWTNPVDTSQTSDIDGYITALYNRIKEKSRFLSTLTSEEMGELPVGLVREINGKTYVIAIDSARVTPAGASFNAYFRFTFPGTTAELIFGGKDIAFTPGGIGAGKSTKLVLLKGKDIPLNEHLDLVFPGDGSNYVEWDCKGFKDANINATFEFDKTWLQPEDKAADKVRAALKVNVTDLSNLMATVDIPAFHIAGLQDFSFKVKNAVADMSDLANPAGFTPSKDMLEDAGSPLLWRGFYLQEMEVGLPKQLATQKGRPAVTVKNFIIDDQGVSGTITATNIVALGEASAGGWPLSIDKVGLSFSKNKLNGGELGGLMKIGFLGEDPLGYAASVSMRGNDTYYSFAINTTADKNYEFFAGTITLNKNSRIEVSKTEKDFLPVATLNGKVTLNKSVLNVNNIAFQDLTLSTQSPYVHSGAFDITNSGGSSKMSGFPIGFDSLHIGISEGKIGVGGTVRLSFMDSKDKGFAAATSFVVTAKQDKETQTITVGGSPVEKITTHWSLDKVTINDIDLEVKVTAFKLHGILSIFDNHPVYGNGFRGYLDFSIPGPIPKAKATAYFGSKDDYRYWHVDAYIGVTIPIPPMLQLTGLMGGMSYHMERPSNFDPYSTRNAMDKNGGMKDLTEVFQYVPVKEAGLGFMGGVSMAFVQQMVVNVNVALEVQFGTDGGFRYAQFDGAGYVVHLPIKASSQQDAAADKTAPVWVQFKMRYDNVNSTFDANMKTYVNIAGILKGINEDGLVGEAALHIGQDDWYFYIGRPSQMFGLSIAGLAEVKSYFMMGSHVEDMPPPPQEVSELFDNINTNFMAMENTMSTGKGFGFGAHFKAGFKFDYGVYGEFAIGAGTDILLRDYGEARCKGSNSVIGLNGWYAAGQAYVFLKGDVGIRVKVFGKKRGFSIASLAAAVLLQAKLPNPSWFSGNVGVKYAVLGGLIKGNANIRVELGSQCEIVGAKELNIMVISDIKPDDKGTDVSVFATPQVAFNIPVAKPFSMLNEFDEVATYRIQLDELKLMNGSAEIKGATEISADGNSAALTLRDILPPLSTLTAAAKIHIERQNGAAWDALQNDSKQTDYETKAATFTTGESPDHIDWDNVAYAYPVKRQFNFLPKEYGSGYIKLKRGIPELFRPVDAKGKKWQVTAALTPATGAPVPVKLSYDENAAQLNFLMPDNLSKETIYTFNIMRTSRDGETAGNNVTRQAQTGISADGDTTTITQTTLKGNAVSGISKEVISYSFRTSRYSSFTEKMNAAGEGENIWDVATGLVTVIGQRFIVPETFDKFEIQGDAVFATRPLVQLRAGTNNSWLQNKILPLLYNGYPFHPSLTVSRDTAATGGVPPLGAVKLYNNDASLYQLMDADITGGFAQSKPGASRFMYYVSMVANDDYHELLNKANRLYINGGGASAAIKRLLVSLFPDPDGNMNYPVELRYNLPGVNKITSSVTKNIYYKL</sequence>
<comment type="caution">
    <text evidence="2">The sequence shown here is derived from an EMBL/GenBank/DDBJ whole genome shotgun (WGS) entry which is preliminary data.</text>
</comment>
<protein>
    <recommendedName>
        <fullName evidence="4">SbsA Ig-like domain-containing protein</fullName>
    </recommendedName>
</protein>
<proteinExistence type="predicted"/>